<dbReference type="GO" id="GO:0000123">
    <property type="term" value="C:histone acetyltransferase complex"/>
    <property type="evidence" value="ECO:0007669"/>
    <property type="project" value="TreeGrafter"/>
</dbReference>
<dbReference type="InterPro" id="IPR011011">
    <property type="entry name" value="Znf_FYVE_PHD"/>
</dbReference>
<keyword evidence="1" id="KW-0479">Metal-binding</keyword>
<dbReference type="InterPro" id="IPR028651">
    <property type="entry name" value="ING_fam"/>
</dbReference>
<evidence type="ECO:0000256" key="1">
    <source>
        <dbReference type="ARBA" id="ARBA00022723"/>
    </source>
</evidence>
<evidence type="ECO:0000313" key="6">
    <source>
        <dbReference type="Proteomes" id="UP000016936"/>
    </source>
</evidence>
<protein>
    <recommendedName>
        <fullName evidence="4">PHD-type domain-containing protein</fullName>
    </recommendedName>
</protein>
<evidence type="ECO:0000256" key="3">
    <source>
        <dbReference type="ARBA" id="ARBA00022833"/>
    </source>
</evidence>
<evidence type="ECO:0000256" key="2">
    <source>
        <dbReference type="ARBA" id="ARBA00022771"/>
    </source>
</evidence>
<dbReference type="Pfam" id="PF00628">
    <property type="entry name" value="PHD"/>
    <property type="match status" value="1"/>
</dbReference>
<keyword evidence="2" id="KW-0863">Zinc-finger</keyword>
<proteinExistence type="predicted"/>
<evidence type="ECO:0000259" key="4">
    <source>
        <dbReference type="Pfam" id="PF00628"/>
    </source>
</evidence>
<reference evidence="5 6" key="1">
    <citation type="journal article" date="2012" name="PLoS Pathog.">
        <title>Diverse lifestyles and strategies of plant pathogenesis encoded in the genomes of eighteen Dothideomycetes fungi.</title>
        <authorList>
            <person name="Ohm R.A."/>
            <person name="Feau N."/>
            <person name="Henrissat B."/>
            <person name="Schoch C.L."/>
            <person name="Horwitz B.A."/>
            <person name="Barry K.W."/>
            <person name="Condon B.J."/>
            <person name="Copeland A.C."/>
            <person name="Dhillon B."/>
            <person name="Glaser F."/>
            <person name="Hesse C.N."/>
            <person name="Kosti I."/>
            <person name="LaButti K."/>
            <person name="Lindquist E.A."/>
            <person name="Lucas S."/>
            <person name="Salamov A.A."/>
            <person name="Bradshaw R.E."/>
            <person name="Ciuffetti L."/>
            <person name="Hamelin R.C."/>
            <person name="Kema G.H.J."/>
            <person name="Lawrence C."/>
            <person name="Scott J.A."/>
            <person name="Spatafora J.W."/>
            <person name="Turgeon B.G."/>
            <person name="de Wit P.J.G.M."/>
            <person name="Zhong S."/>
            <person name="Goodwin S.B."/>
            <person name="Grigoriev I.V."/>
        </authorList>
    </citation>
    <scope>NUCLEOTIDE SEQUENCE [LARGE SCALE GENOMIC DNA]</scope>
    <source>
        <strain evidence="6">C5 / ATCC 48332 / race O</strain>
    </source>
</reference>
<dbReference type="HOGENOM" id="CLU_2904035_0_0_1"/>
<dbReference type="PANTHER" id="PTHR10333">
    <property type="entry name" value="INHIBITOR OF GROWTH PROTEIN"/>
    <property type="match status" value="1"/>
</dbReference>
<keyword evidence="3" id="KW-0862">Zinc</keyword>
<evidence type="ECO:0000313" key="5">
    <source>
        <dbReference type="EMBL" id="EMD87692.1"/>
    </source>
</evidence>
<accession>M2UIB8</accession>
<dbReference type="GO" id="GO:0005634">
    <property type="term" value="C:nucleus"/>
    <property type="evidence" value="ECO:0007669"/>
    <property type="project" value="TreeGrafter"/>
</dbReference>
<keyword evidence="6" id="KW-1185">Reference proteome</keyword>
<dbReference type="GO" id="GO:0008270">
    <property type="term" value="F:zinc ion binding"/>
    <property type="evidence" value="ECO:0007669"/>
    <property type="project" value="UniProtKB-KW"/>
</dbReference>
<sequence>MISCDNHCDREWFHLPCMNMTEDDIPSRRAKWYCPDCRTALNTDAYGNPLIPPPLPGRRGNR</sequence>
<dbReference type="SUPFAM" id="SSF57903">
    <property type="entry name" value="FYVE/PHD zinc finger"/>
    <property type="match status" value="1"/>
</dbReference>
<dbReference type="InterPro" id="IPR013083">
    <property type="entry name" value="Znf_RING/FYVE/PHD"/>
</dbReference>
<dbReference type="Gene3D" id="3.30.40.10">
    <property type="entry name" value="Zinc/RING finger domain, C3HC4 (zinc finger)"/>
    <property type="match status" value="1"/>
</dbReference>
<dbReference type="InterPro" id="IPR019787">
    <property type="entry name" value="Znf_PHD-finger"/>
</dbReference>
<dbReference type="OrthoDB" id="5411773at2759"/>
<reference evidence="6" key="2">
    <citation type="journal article" date="2013" name="PLoS Genet.">
        <title>Comparative genome structure, secondary metabolite, and effector coding capacity across Cochliobolus pathogens.</title>
        <authorList>
            <person name="Condon B.J."/>
            <person name="Leng Y."/>
            <person name="Wu D."/>
            <person name="Bushley K.E."/>
            <person name="Ohm R.A."/>
            <person name="Otillar R."/>
            <person name="Martin J."/>
            <person name="Schackwitz W."/>
            <person name="Grimwood J."/>
            <person name="MohdZainudin N."/>
            <person name="Xue C."/>
            <person name="Wang R."/>
            <person name="Manning V.A."/>
            <person name="Dhillon B."/>
            <person name="Tu Z.J."/>
            <person name="Steffenson B.J."/>
            <person name="Salamov A."/>
            <person name="Sun H."/>
            <person name="Lowry S."/>
            <person name="LaButti K."/>
            <person name="Han J."/>
            <person name="Copeland A."/>
            <person name="Lindquist E."/>
            <person name="Barry K."/>
            <person name="Schmutz J."/>
            <person name="Baker S.E."/>
            <person name="Ciuffetti L.M."/>
            <person name="Grigoriev I.V."/>
            <person name="Zhong S."/>
            <person name="Turgeon B.G."/>
        </authorList>
    </citation>
    <scope>NUCLEOTIDE SEQUENCE [LARGE SCALE GENOMIC DNA]</scope>
    <source>
        <strain evidence="6">C5 / ATCC 48332 / race O</strain>
    </source>
</reference>
<organism evidence="5 6">
    <name type="scientific">Cochliobolus heterostrophus (strain C5 / ATCC 48332 / race O)</name>
    <name type="common">Southern corn leaf blight fungus</name>
    <name type="synonym">Bipolaris maydis</name>
    <dbReference type="NCBI Taxonomy" id="701091"/>
    <lineage>
        <taxon>Eukaryota</taxon>
        <taxon>Fungi</taxon>
        <taxon>Dikarya</taxon>
        <taxon>Ascomycota</taxon>
        <taxon>Pezizomycotina</taxon>
        <taxon>Dothideomycetes</taxon>
        <taxon>Pleosporomycetidae</taxon>
        <taxon>Pleosporales</taxon>
        <taxon>Pleosporineae</taxon>
        <taxon>Pleosporaceae</taxon>
        <taxon>Bipolaris</taxon>
    </lineage>
</organism>
<gene>
    <name evidence="5" type="ORF">COCHEDRAFT_1227877</name>
</gene>
<feature type="domain" description="PHD-type" evidence="4">
    <location>
        <begin position="1"/>
        <end position="37"/>
    </location>
</feature>
<dbReference type="PANTHER" id="PTHR10333:SF94">
    <property type="entry name" value="FINGER DOMAIN PROTEIN, PUTATIVE (AFU_ORTHOLOGUE AFUA_3G11940)-RELATED"/>
    <property type="match status" value="1"/>
</dbReference>
<name>M2UIB8_COCH5</name>
<dbReference type="AlphaFoldDB" id="M2UIB8"/>
<dbReference type="STRING" id="701091.M2UIB8"/>
<dbReference type="GO" id="GO:0006355">
    <property type="term" value="P:regulation of DNA-templated transcription"/>
    <property type="evidence" value="ECO:0007669"/>
    <property type="project" value="TreeGrafter"/>
</dbReference>
<dbReference type="EMBL" id="KB445582">
    <property type="protein sequence ID" value="EMD87692.1"/>
    <property type="molecule type" value="Genomic_DNA"/>
</dbReference>
<dbReference type="GO" id="GO:0004402">
    <property type="term" value="F:histone acetyltransferase activity"/>
    <property type="evidence" value="ECO:0007669"/>
    <property type="project" value="TreeGrafter"/>
</dbReference>
<dbReference type="Proteomes" id="UP000016936">
    <property type="component" value="Unassembled WGS sequence"/>
</dbReference>